<dbReference type="Gene3D" id="1.10.287.1490">
    <property type="match status" value="1"/>
</dbReference>
<feature type="compositionally biased region" description="Polar residues" evidence="1">
    <location>
        <begin position="520"/>
        <end position="545"/>
    </location>
</feature>
<evidence type="ECO:0000259" key="2">
    <source>
        <dbReference type="Pfam" id="PF24371"/>
    </source>
</evidence>
<feature type="compositionally biased region" description="Low complexity" evidence="1">
    <location>
        <begin position="442"/>
        <end position="453"/>
    </location>
</feature>
<evidence type="ECO:0000313" key="3">
    <source>
        <dbReference type="EMBL" id="TYT63394.1"/>
    </source>
</evidence>
<reference evidence="3 4" key="1">
    <citation type="submission" date="2019-08" db="EMBL/GenBank/DDBJ databases">
        <title>Archaea genome.</title>
        <authorList>
            <person name="Kajale S."/>
            <person name="Shouche Y."/>
            <person name="Deshpande N."/>
            <person name="Sharma A."/>
        </authorList>
    </citation>
    <scope>NUCLEOTIDE SEQUENCE [LARGE SCALE GENOMIC DNA]</scope>
    <source>
        <strain evidence="3 4">ESP3B_9</strain>
    </source>
</reference>
<feature type="compositionally biased region" description="Basic and acidic residues" evidence="1">
    <location>
        <begin position="391"/>
        <end position="400"/>
    </location>
</feature>
<feature type="compositionally biased region" description="Basic and acidic residues" evidence="1">
    <location>
        <begin position="549"/>
        <end position="587"/>
    </location>
</feature>
<feature type="compositionally biased region" description="Low complexity" evidence="1">
    <location>
        <begin position="185"/>
        <end position="215"/>
    </location>
</feature>
<feature type="domain" description="DUF7527" evidence="2">
    <location>
        <begin position="620"/>
        <end position="857"/>
    </location>
</feature>
<organism evidence="3 4">
    <name type="scientific">Natrialba swarupiae</name>
    <dbReference type="NCBI Taxonomy" id="2448032"/>
    <lineage>
        <taxon>Archaea</taxon>
        <taxon>Methanobacteriati</taxon>
        <taxon>Methanobacteriota</taxon>
        <taxon>Stenosarchaea group</taxon>
        <taxon>Halobacteria</taxon>
        <taxon>Halobacteriales</taxon>
        <taxon>Natrialbaceae</taxon>
        <taxon>Natrialba</taxon>
    </lineage>
</organism>
<feature type="compositionally biased region" description="Low complexity" evidence="1">
    <location>
        <begin position="475"/>
        <end position="519"/>
    </location>
</feature>
<dbReference type="Pfam" id="PF24371">
    <property type="entry name" value="DUF7527"/>
    <property type="match status" value="1"/>
</dbReference>
<feature type="compositionally biased region" description="Polar residues" evidence="1">
    <location>
        <begin position="334"/>
        <end position="343"/>
    </location>
</feature>
<protein>
    <submittedName>
        <fullName evidence="3">Transcriptional regulator</fullName>
    </submittedName>
</protein>
<name>A0A5D5AQQ2_9EURY</name>
<sequence length="857" mass="92374">MHSRTKKRVEQWDSRSFSGGYDGLSDLADDGFSGAVSGAGTWLFMLNGRIVGVFDGDIDDFENASGTIYQAPHPSLPLLCSMDERGGETRANYYTNETPLEDVDATLQDGSFTGYIELSENVLSGDYYAVYYGGRRMAAAYIGNAERLITGDEAFERANDEIGIYEVINVDLEVTDVPETNHDGSASSASSASETSSPTEDSSSLESLSVGSIDISDSDPSDRESSSSDSDTGSGIEGITADDGSLAIETDSEEESAGITDDSPTESVTLEDDTISGSVAAEGSQDTDSVRPEGESSPDPSPDLDVDHSEQADPESGPTEPTDPTATGERARSSKASETADVSSSEDESALDPDEVEAAAEELDRNDISWTEDDVDDGSVTIRDEESDSSATRDDGRPEGQEEPTDEPLEERFEEEQQWQSTRRIPSIDPENTAAEGAAERSPSTSGNSPSNGARTGEDRRARNSSTGRTKPRSTRSSNAASSSAEPSSSRANDTTESSSDGSRTTSSSSKSRANSSESPTEALQPSNARSSNTPEQAKSSQAVTQLKRRLEAAENRREELESKATTLESERDELRSKNSELSETVERLRSRIGELEAALEAAREQDDATDASSASTQLPPGEALSRTNLFVRYDSKSNPTLESAHGSGANRDDVNTNLRIEHHTEFDAADTAVDGRPYDEFLTSTMEYRFVDWLTHVLLYEIRDTGHADGLTDLYDALPRIDRAELDATISLEDDDTENVPDELTFDVVAFDKMGNPLILVSLNDSREPATREMLVQMEEAASAVKANYPDLAAAMAVTSSYFDPGALEVTEQATSSGFLSRGSKQSYVNLSRKQGYHLCLVESRSEGFHMNVPEL</sequence>
<dbReference type="AlphaFoldDB" id="A0A5D5AQQ2"/>
<feature type="compositionally biased region" description="Acidic residues" evidence="1">
    <location>
        <begin position="344"/>
        <end position="361"/>
    </location>
</feature>
<dbReference type="InterPro" id="IPR055949">
    <property type="entry name" value="DUF7527"/>
</dbReference>
<feature type="compositionally biased region" description="Low complexity" evidence="1">
    <location>
        <begin position="227"/>
        <end position="239"/>
    </location>
</feature>
<evidence type="ECO:0000313" key="4">
    <source>
        <dbReference type="Proteomes" id="UP000324104"/>
    </source>
</evidence>
<proteinExistence type="predicted"/>
<evidence type="ECO:0000256" key="1">
    <source>
        <dbReference type="SAM" id="MobiDB-lite"/>
    </source>
</evidence>
<accession>A0A5D5AQQ2</accession>
<gene>
    <name evidence="3" type="ORF">FYC77_02140</name>
</gene>
<comment type="caution">
    <text evidence="3">The sequence shown here is derived from an EMBL/GenBank/DDBJ whole genome shotgun (WGS) entry which is preliminary data.</text>
</comment>
<feature type="region of interest" description="Disordered" evidence="1">
    <location>
        <begin position="177"/>
        <end position="587"/>
    </location>
</feature>
<keyword evidence="4" id="KW-1185">Reference proteome</keyword>
<dbReference type="EMBL" id="VTAW01000002">
    <property type="protein sequence ID" value="TYT63394.1"/>
    <property type="molecule type" value="Genomic_DNA"/>
</dbReference>
<feature type="region of interest" description="Disordered" evidence="1">
    <location>
        <begin position="600"/>
        <end position="627"/>
    </location>
</feature>
<dbReference type="RefSeq" id="WP_149079861.1">
    <property type="nucleotide sequence ID" value="NZ_VTAW01000002.1"/>
</dbReference>
<feature type="compositionally biased region" description="Acidic residues" evidence="1">
    <location>
        <begin position="401"/>
        <end position="417"/>
    </location>
</feature>
<dbReference type="Proteomes" id="UP000324104">
    <property type="component" value="Unassembled WGS sequence"/>
</dbReference>